<comment type="similarity">
    <text evidence="2 9">Belongs to the globin family.</text>
</comment>
<dbReference type="InterPro" id="IPR012292">
    <property type="entry name" value="Globin/Proto"/>
</dbReference>
<dbReference type="EMBL" id="MKHE01000010">
    <property type="protein sequence ID" value="OWK11184.1"/>
    <property type="molecule type" value="Genomic_DNA"/>
</dbReference>
<evidence type="ECO:0000256" key="2">
    <source>
        <dbReference type="ARBA" id="ARBA00008705"/>
    </source>
</evidence>
<dbReference type="FunFam" id="1.10.490.10:FF:000002">
    <property type="entry name" value="Hemoglobin subunit alpha"/>
    <property type="match status" value="2"/>
</dbReference>
<dbReference type="GO" id="GO:0072562">
    <property type="term" value="C:blood microparticle"/>
    <property type="evidence" value="ECO:0007669"/>
    <property type="project" value="TreeGrafter"/>
</dbReference>
<dbReference type="OrthoDB" id="8751793at2759"/>
<keyword evidence="4 9" id="KW-0813">Transport</keyword>
<gene>
    <name evidence="11" type="ORF">Celaphus_00006696</name>
</gene>
<dbReference type="AlphaFoldDB" id="A0A212CZ96"/>
<dbReference type="PANTHER" id="PTHR11442">
    <property type="entry name" value="HEMOGLOBIN FAMILY MEMBER"/>
    <property type="match status" value="1"/>
</dbReference>
<evidence type="ECO:0000259" key="10">
    <source>
        <dbReference type="PROSITE" id="PS01033"/>
    </source>
</evidence>
<dbReference type="InterPro" id="IPR002339">
    <property type="entry name" value="Hemoglobin_pi"/>
</dbReference>
<dbReference type="SUPFAM" id="SSF46458">
    <property type="entry name" value="Globin-like"/>
    <property type="match status" value="3"/>
</dbReference>
<dbReference type="GO" id="GO:0020037">
    <property type="term" value="F:heme binding"/>
    <property type="evidence" value="ECO:0007669"/>
    <property type="project" value="InterPro"/>
</dbReference>
<comment type="function">
    <text evidence="1">Involved in oxygen transport from the lung to the various peripheral tissues.</text>
</comment>
<evidence type="ECO:0000256" key="4">
    <source>
        <dbReference type="ARBA" id="ARBA00022448"/>
    </source>
</evidence>
<dbReference type="GO" id="GO:0005344">
    <property type="term" value="F:oxygen carrier activity"/>
    <property type="evidence" value="ECO:0007669"/>
    <property type="project" value="UniProtKB-KW"/>
</dbReference>
<dbReference type="GO" id="GO:0031838">
    <property type="term" value="C:haptoglobin-hemoglobin complex"/>
    <property type="evidence" value="ECO:0007669"/>
    <property type="project" value="TreeGrafter"/>
</dbReference>
<keyword evidence="7" id="KW-0479">Metal-binding</keyword>
<feature type="domain" description="Globin" evidence="10">
    <location>
        <begin position="107"/>
        <end position="247"/>
    </location>
</feature>
<keyword evidence="8" id="KW-0408">Iron</keyword>
<dbReference type="GO" id="GO:0043177">
    <property type="term" value="F:organic acid binding"/>
    <property type="evidence" value="ECO:0007669"/>
    <property type="project" value="TreeGrafter"/>
</dbReference>
<evidence type="ECO:0000256" key="5">
    <source>
        <dbReference type="ARBA" id="ARBA00022617"/>
    </source>
</evidence>
<evidence type="ECO:0000256" key="6">
    <source>
        <dbReference type="ARBA" id="ARBA00022621"/>
    </source>
</evidence>
<protein>
    <submittedName>
        <fullName evidence="11">HBA</fullName>
    </submittedName>
</protein>
<dbReference type="SMR" id="A0A212CZ96"/>
<dbReference type="InterPro" id="IPR002338">
    <property type="entry name" value="Hemoglobin_a-typ"/>
</dbReference>
<dbReference type="GO" id="GO:0005833">
    <property type="term" value="C:hemoglobin complex"/>
    <property type="evidence" value="ECO:0007669"/>
    <property type="project" value="InterPro"/>
</dbReference>
<dbReference type="GO" id="GO:0004601">
    <property type="term" value="F:peroxidase activity"/>
    <property type="evidence" value="ECO:0007669"/>
    <property type="project" value="TreeGrafter"/>
</dbReference>
<dbReference type="PRINTS" id="PR00612">
    <property type="entry name" value="ALPHAHAEM"/>
</dbReference>
<accession>A0A212CZ96</accession>
<dbReference type="InterPro" id="IPR009050">
    <property type="entry name" value="Globin-like_sf"/>
</dbReference>
<dbReference type="InterPro" id="IPR000971">
    <property type="entry name" value="Globin"/>
</dbReference>
<dbReference type="GO" id="GO:0005506">
    <property type="term" value="F:iron ion binding"/>
    <property type="evidence" value="ECO:0007669"/>
    <property type="project" value="InterPro"/>
</dbReference>
<dbReference type="CDD" id="cd08927">
    <property type="entry name" value="Hb-alpha-like"/>
    <property type="match status" value="1"/>
</dbReference>
<dbReference type="InterPro" id="IPR050056">
    <property type="entry name" value="Hemoglobin_oxygen_transport"/>
</dbReference>
<evidence type="ECO:0000256" key="8">
    <source>
        <dbReference type="ARBA" id="ARBA00023004"/>
    </source>
</evidence>
<sequence length="389" mass="42766">MLSAQERAHIAQVWDLIAGHEALFGAELLRRLFTVYPSTKVYFRHLGDHPDEVQLLHHGQRMLQAVGVAVQYMDNLRAVLSPLADLHAQVLRVDPTNFPTQREPTMVLSATDKTNVKAAWDKVGGKAPAYGAEALERMFLSFPTTKTYFPHFDLSHGSAQVKAHGEKVANALTKAVGHLDDLPGTLSDLSDLHAHKLRVDPVNFKLLSHTLLVTLAAHLPNDFTPAVHASLDKFLANLAPADRAAVLALWRKLGTNVGIYTTEALERIFVAFPSSKTYFLHLNLSPGSAQVRAHGQKVAEALSLAMNHLDDLPHTLSALRELHTHRLRVDPVFFKQLCHCLLVTLARHYPGDFSPNMHASLVKFLNHVISALAPSSGQIGRVDAEGSCV</sequence>
<dbReference type="GO" id="GO:0042744">
    <property type="term" value="P:hydrogen peroxide catabolic process"/>
    <property type="evidence" value="ECO:0007669"/>
    <property type="project" value="TreeGrafter"/>
</dbReference>
<name>A0A212CZ96_CEREH</name>
<evidence type="ECO:0000256" key="3">
    <source>
        <dbReference type="ARBA" id="ARBA00011125"/>
    </source>
</evidence>
<evidence type="ECO:0000256" key="9">
    <source>
        <dbReference type="RuleBase" id="RU000356"/>
    </source>
</evidence>
<dbReference type="GO" id="GO:0031720">
    <property type="term" value="F:haptoglobin binding"/>
    <property type="evidence" value="ECO:0007669"/>
    <property type="project" value="TreeGrafter"/>
</dbReference>
<dbReference type="PROSITE" id="PS01033">
    <property type="entry name" value="GLOBIN"/>
    <property type="match status" value="3"/>
</dbReference>
<dbReference type="Gene3D" id="1.10.490.10">
    <property type="entry name" value="Globins"/>
    <property type="match status" value="3"/>
</dbReference>
<dbReference type="PANTHER" id="PTHR11442:SF48">
    <property type="entry name" value="HEMOGLOBIN SUBUNIT ALPHA"/>
    <property type="match status" value="1"/>
</dbReference>
<evidence type="ECO:0000313" key="12">
    <source>
        <dbReference type="Proteomes" id="UP000242450"/>
    </source>
</evidence>
<keyword evidence="5 9" id="KW-0349">Heme</keyword>
<dbReference type="Proteomes" id="UP000242450">
    <property type="component" value="Chromosome 10"/>
</dbReference>
<keyword evidence="12" id="KW-1185">Reference proteome</keyword>
<dbReference type="PRINTS" id="PR00815">
    <property type="entry name" value="PIHAEM"/>
</dbReference>
<organism evidence="11 12">
    <name type="scientific">Cervus elaphus hippelaphus</name>
    <name type="common">European red deer</name>
    <dbReference type="NCBI Taxonomy" id="46360"/>
    <lineage>
        <taxon>Eukaryota</taxon>
        <taxon>Metazoa</taxon>
        <taxon>Chordata</taxon>
        <taxon>Craniata</taxon>
        <taxon>Vertebrata</taxon>
        <taxon>Euteleostomi</taxon>
        <taxon>Mammalia</taxon>
        <taxon>Eutheria</taxon>
        <taxon>Laurasiatheria</taxon>
        <taxon>Artiodactyla</taxon>
        <taxon>Ruminantia</taxon>
        <taxon>Pecora</taxon>
        <taxon>Cervidae</taxon>
        <taxon>Cervinae</taxon>
        <taxon>Cervus</taxon>
    </lineage>
</organism>
<feature type="domain" description="Globin" evidence="10">
    <location>
        <begin position="1"/>
        <end position="105"/>
    </location>
</feature>
<reference evidence="11 12" key="1">
    <citation type="journal article" date="2018" name="Mol. Genet. Genomics">
        <title>The red deer Cervus elaphus genome CerEla1.0: sequencing, annotating, genes, and chromosomes.</title>
        <authorList>
            <person name="Bana N.A."/>
            <person name="Nyiri A."/>
            <person name="Nagy J."/>
            <person name="Frank K."/>
            <person name="Nagy T."/>
            <person name="Steger V."/>
            <person name="Schiller M."/>
            <person name="Lakatos P."/>
            <person name="Sugar L."/>
            <person name="Horn P."/>
            <person name="Barta E."/>
            <person name="Orosz L."/>
        </authorList>
    </citation>
    <scope>NUCLEOTIDE SEQUENCE [LARGE SCALE GENOMIC DNA]</scope>
    <source>
        <strain evidence="11">Hungarian</strain>
    </source>
</reference>
<evidence type="ECO:0000256" key="1">
    <source>
        <dbReference type="ARBA" id="ARBA00003705"/>
    </source>
</evidence>
<comment type="subunit">
    <text evidence="3">Heterotetramer of two alpha chains and two beta chains.</text>
</comment>
<feature type="domain" description="Globin" evidence="10">
    <location>
        <begin position="248"/>
        <end position="377"/>
    </location>
</feature>
<evidence type="ECO:0000313" key="11">
    <source>
        <dbReference type="EMBL" id="OWK11184.1"/>
    </source>
</evidence>
<evidence type="ECO:0000256" key="7">
    <source>
        <dbReference type="ARBA" id="ARBA00022723"/>
    </source>
</evidence>
<dbReference type="Pfam" id="PF00042">
    <property type="entry name" value="Globin"/>
    <property type="match status" value="3"/>
</dbReference>
<proteinExistence type="inferred from homology"/>
<keyword evidence="6 9" id="KW-0561">Oxygen transport</keyword>
<dbReference type="GO" id="GO:0019825">
    <property type="term" value="F:oxygen binding"/>
    <property type="evidence" value="ECO:0007669"/>
    <property type="project" value="InterPro"/>
</dbReference>
<comment type="caution">
    <text evidence="11">The sequence shown here is derived from an EMBL/GenBank/DDBJ whole genome shotgun (WGS) entry which is preliminary data.</text>
</comment>